<evidence type="ECO:0000256" key="1">
    <source>
        <dbReference type="SAM" id="MobiDB-lite"/>
    </source>
</evidence>
<feature type="transmembrane region" description="Helical" evidence="2">
    <location>
        <begin position="78"/>
        <end position="100"/>
    </location>
</feature>
<accession>A0A5J4K3M0</accession>
<reference evidence="3 4" key="1">
    <citation type="journal article" date="2019" name="Int. J. Syst. Evol. Microbiol.">
        <title>Thermogemmatispora aurantia sp. nov. and Thermogemmatispora argillosa sp. nov., within the class Ktedonobacteria, and emended description of the genus Thermogemmatispora.</title>
        <authorList>
            <person name="Zheng Y."/>
            <person name="Wang C.M."/>
            <person name="Sakai Y."/>
            <person name="Abe K."/>
            <person name="Yokota A."/>
            <person name="Yabe S."/>
        </authorList>
    </citation>
    <scope>NUCLEOTIDE SEQUENCE [LARGE SCALE GENOMIC DNA]</scope>
    <source>
        <strain evidence="3 4">A1-2</strain>
    </source>
</reference>
<feature type="region of interest" description="Disordered" evidence="1">
    <location>
        <begin position="48"/>
        <end position="69"/>
    </location>
</feature>
<keyword evidence="2" id="KW-1133">Transmembrane helix</keyword>
<proteinExistence type="predicted"/>
<comment type="caution">
    <text evidence="3">The sequence shown here is derived from an EMBL/GenBank/DDBJ whole genome shotgun (WGS) entry which is preliminary data.</text>
</comment>
<feature type="region of interest" description="Disordered" evidence="1">
    <location>
        <begin position="1"/>
        <end position="20"/>
    </location>
</feature>
<dbReference type="Proteomes" id="UP000334820">
    <property type="component" value="Unassembled WGS sequence"/>
</dbReference>
<evidence type="ECO:0000313" key="3">
    <source>
        <dbReference type="EMBL" id="GER81712.1"/>
    </source>
</evidence>
<gene>
    <name evidence="3" type="ORF">KTAU_03500</name>
</gene>
<evidence type="ECO:0000256" key="2">
    <source>
        <dbReference type="SAM" id="Phobius"/>
    </source>
</evidence>
<keyword evidence="2" id="KW-0812">Transmembrane</keyword>
<protein>
    <submittedName>
        <fullName evidence="3">Uncharacterized protein</fullName>
    </submittedName>
</protein>
<evidence type="ECO:0000313" key="4">
    <source>
        <dbReference type="Proteomes" id="UP000334820"/>
    </source>
</evidence>
<keyword evidence="2" id="KW-0472">Membrane</keyword>
<sequence>MDTAPTAAGEEGVEGTTLERRAARVAARRAALAMVTTLPLRRLMTARRSGPMPAEQAGRGQTPPSLPGVTRRGTAGELLLWLGGTLGLLTLTALLAWAALLRSSAPLSLAWQGRTATVTATASGEASLRSAPGLHLVLLNAGPLAVGMRLRLAGSGFSAFAPVRFWLDGRLAFVDERGWPVLVEADGAGRFTVSLRLLPQWPPGRHTLLARDLQTGQAAMLALLLGPAAQPSATPLPAASSGCQLANGALSRDCPAQRLA</sequence>
<organism evidence="3 4">
    <name type="scientific">Thermogemmatispora aurantia</name>
    <dbReference type="NCBI Taxonomy" id="2045279"/>
    <lineage>
        <taxon>Bacteria</taxon>
        <taxon>Bacillati</taxon>
        <taxon>Chloroflexota</taxon>
        <taxon>Ktedonobacteria</taxon>
        <taxon>Thermogemmatisporales</taxon>
        <taxon>Thermogemmatisporaceae</taxon>
        <taxon>Thermogemmatispora</taxon>
    </lineage>
</organism>
<keyword evidence="4" id="KW-1185">Reference proteome</keyword>
<dbReference type="EMBL" id="BKZV01000001">
    <property type="protein sequence ID" value="GER81712.1"/>
    <property type="molecule type" value="Genomic_DNA"/>
</dbReference>
<dbReference type="AlphaFoldDB" id="A0A5J4K3M0"/>
<name>A0A5J4K3M0_9CHLR</name>